<feature type="region of interest" description="Disordered" evidence="1">
    <location>
        <begin position="702"/>
        <end position="808"/>
    </location>
</feature>
<evidence type="ECO:0000313" key="3">
    <source>
        <dbReference type="Proteomes" id="UP000005239"/>
    </source>
</evidence>
<feature type="compositionally biased region" description="Acidic residues" evidence="1">
    <location>
        <begin position="387"/>
        <end position="401"/>
    </location>
</feature>
<dbReference type="PANTHER" id="PTHR22084">
    <property type="entry name" value="GEX INTERACTING PROTEIN PROTEIN 4"/>
    <property type="match status" value="1"/>
</dbReference>
<feature type="region of interest" description="Disordered" evidence="1">
    <location>
        <begin position="366"/>
        <end position="466"/>
    </location>
</feature>
<feature type="compositionally biased region" description="Basic and acidic residues" evidence="1">
    <location>
        <begin position="437"/>
        <end position="458"/>
    </location>
</feature>
<feature type="compositionally biased region" description="Basic and acidic residues" evidence="1">
    <location>
        <begin position="174"/>
        <end position="197"/>
    </location>
</feature>
<feature type="compositionally biased region" description="Low complexity" evidence="1">
    <location>
        <begin position="413"/>
        <end position="428"/>
    </location>
</feature>
<accession>A0A2A6B9W7</accession>
<keyword evidence="3" id="KW-1185">Reference proteome</keyword>
<feature type="region of interest" description="Disordered" evidence="1">
    <location>
        <begin position="92"/>
        <end position="162"/>
    </location>
</feature>
<feature type="compositionally biased region" description="Gly residues" evidence="1">
    <location>
        <begin position="779"/>
        <end position="792"/>
    </location>
</feature>
<feature type="compositionally biased region" description="Basic and acidic residues" evidence="1">
    <location>
        <begin position="233"/>
        <end position="242"/>
    </location>
</feature>
<feature type="compositionally biased region" description="Polar residues" evidence="1">
    <location>
        <begin position="141"/>
        <end position="162"/>
    </location>
</feature>
<dbReference type="EnsemblMetazoa" id="PPA30117.1">
    <property type="protein sequence ID" value="PPA30117.1"/>
    <property type="gene ID" value="WBGene00202985"/>
</dbReference>
<reference evidence="2" key="2">
    <citation type="submission" date="2022-06" db="UniProtKB">
        <authorList>
            <consortium name="EnsemblMetazoa"/>
        </authorList>
    </citation>
    <scope>IDENTIFICATION</scope>
    <source>
        <strain evidence="2">PS312</strain>
    </source>
</reference>
<feature type="region of interest" description="Disordered" evidence="1">
    <location>
        <begin position="322"/>
        <end position="342"/>
    </location>
</feature>
<feature type="region of interest" description="Disordered" evidence="1">
    <location>
        <begin position="645"/>
        <end position="676"/>
    </location>
</feature>
<sequence>MVLSFFLPIGETERNEKVAVWMNSMYGGDAPPGPSIVYGREEGRIEGDGNGVETTGDAAYYQVTSGGEYAHHYTTPNGQYESLARAVVNPDGSIQEQPQPHRPIPIHPSTGITAIPPTPINGPSMNGLPKRDGSEELVEDTGSNTRASRNSRSKSTSIDMDQLSYSERDSLIKRKKADQAKARYHRMSEEERKEFNLRRRLKQRGTDESGLPLPPTPRQLDRVSRGEGMGQEGRNDDRALEHNRRKAQAARIKYHQMSEADKKEYNLRRTEQFRRKRREEELLMMSPAMRISQESYDKAQAIMSRNSRKALAARERYARMSVEERKQYNQRRAETKKRREREALLSKMRIEDDGMEGMRHLCEASEVAREMEGYESYPKEDGPSTRDDDDDDETEDVEVDDGPLTLPPPLPEAPSSSSSALLPPLNSSVTPSIPPSNRREEREGRGRGGGREGGDGGAKRRGPARTAQRIIQAVQEAHSNLEYERRRSEYEENWSMHQGSSLEGVMIEDGTRVVYTDETGENIEVGDELHHMQARSASAGVYAYADHTMNDHYVEGPDMVQHEVEVPHSPHHTMHHIHHMDGDIDVEHADEDDMTEEWDSEAQLLNISDRPYQPRVKSQIHMVQLDGPDSEIQLARLAEQRARRAQRSRRRYANMNAEEKARHNAERAKQLREARRRDMQLIQMADSEEVMMDEGMRKMVEAAQERRNRRAEQARHKYRRMSEDERRAYNAMRDAQRRSRRRDLEGLSDGEDGERGTEEIRRVRGGGRSTSTSVSTMGVRGGGGGSGGGGASTTGDDHHHHLHRGGVTSDGHYAYEMYEDQEWTGDH</sequence>
<dbReference type="AlphaFoldDB" id="A0A2A6B9W7"/>
<protein>
    <submittedName>
        <fullName evidence="2">Uncharacterized protein</fullName>
    </submittedName>
</protein>
<feature type="compositionally biased region" description="Basic and acidic residues" evidence="1">
    <location>
        <begin position="366"/>
        <end position="386"/>
    </location>
</feature>
<reference evidence="3" key="1">
    <citation type="journal article" date="2008" name="Nat. Genet.">
        <title>The Pristionchus pacificus genome provides a unique perspective on nematode lifestyle and parasitism.</title>
        <authorList>
            <person name="Dieterich C."/>
            <person name="Clifton S.W."/>
            <person name="Schuster L.N."/>
            <person name="Chinwalla A."/>
            <person name="Delehaunty K."/>
            <person name="Dinkelacker I."/>
            <person name="Fulton L."/>
            <person name="Fulton R."/>
            <person name="Godfrey J."/>
            <person name="Minx P."/>
            <person name="Mitreva M."/>
            <person name="Roeseler W."/>
            <person name="Tian H."/>
            <person name="Witte H."/>
            <person name="Yang S.P."/>
            <person name="Wilson R.K."/>
            <person name="Sommer R.J."/>
        </authorList>
    </citation>
    <scope>NUCLEOTIDE SEQUENCE [LARGE SCALE GENOMIC DNA]</scope>
    <source>
        <strain evidence="3">PS312</strain>
    </source>
</reference>
<name>A0A2A6B9W7_PRIPA</name>
<gene>
    <name evidence="2" type="primary">WBGene00202985</name>
</gene>
<evidence type="ECO:0000256" key="1">
    <source>
        <dbReference type="SAM" id="MobiDB-lite"/>
    </source>
</evidence>
<accession>A0A8R1YLC8</accession>
<feature type="compositionally biased region" description="Basic and acidic residues" evidence="1">
    <location>
        <begin position="702"/>
        <end position="745"/>
    </location>
</feature>
<feature type="compositionally biased region" description="Basic and acidic residues" evidence="1">
    <location>
        <begin position="753"/>
        <end position="762"/>
    </location>
</feature>
<organism evidence="2 3">
    <name type="scientific">Pristionchus pacificus</name>
    <name type="common">Parasitic nematode worm</name>
    <dbReference type="NCBI Taxonomy" id="54126"/>
    <lineage>
        <taxon>Eukaryota</taxon>
        <taxon>Metazoa</taxon>
        <taxon>Ecdysozoa</taxon>
        <taxon>Nematoda</taxon>
        <taxon>Chromadorea</taxon>
        <taxon>Rhabditida</taxon>
        <taxon>Rhabditina</taxon>
        <taxon>Diplogasteromorpha</taxon>
        <taxon>Diplogasteroidea</taxon>
        <taxon>Neodiplogasteridae</taxon>
        <taxon>Pristionchus</taxon>
    </lineage>
</organism>
<dbReference type="PANTHER" id="PTHR22084:SF1">
    <property type="entry name" value="BZIP DOMAIN-CONTAINING PROTEIN-RELATED"/>
    <property type="match status" value="1"/>
</dbReference>
<feature type="compositionally biased region" description="Basic and acidic residues" evidence="1">
    <location>
        <begin position="657"/>
        <end position="676"/>
    </location>
</feature>
<dbReference type="Proteomes" id="UP000005239">
    <property type="component" value="Unassembled WGS sequence"/>
</dbReference>
<feature type="compositionally biased region" description="Basic and acidic residues" evidence="1">
    <location>
        <begin position="322"/>
        <end position="333"/>
    </location>
</feature>
<feature type="region of interest" description="Disordered" evidence="1">
    <location>
        <begin position="174"/>
        <end position="242"/>
    </location>
</feature>
<proteinExistence type="predicted"/>
<evidence type="ECO:0000313" key="2">
    <source>
        <dbReference type="EnsemblMetazoa" id="PPA30117.1"/>
    </source>
</evidence>
<dbReference type="OrthoDB" id="5875882at2759"/>
<feature type="compositionally biased region" description="Low complexity" evidence="1">
    <location>
        <begin position="769"/>
        <end position="778"/>
    </location>
</feature>